<dbReference type="GO" id="GO:0032259">
    <property type="term" value="P:methylation"/>
    <property type="evidence" value="ECO:0007669"/>
    <property type="project" value="UniProtKB-KW"/>
</dbReference>
<reference evidence="1 2" key="1">
    <citation type="submission" date="2019-03" db="EMBL/GenBank/DDBJ databases">
        <title>An improved genome assembly of the fluke Schistosoma japonicum.</title>
        <authorList>
            <person name="Hu W."/>
            <person name="Luo F."/>
            <person name="Yin M."/>
            <person name="Mo X."/>
            <person name="Sun C."/>
            <person name="Wu Q."/>
            <person name="Zhu B."/>
            <person name="Xiang M."/>
            <person name="Wang J."/>
            <person name="Wang Y."/>
            <person name="Zhang T."/>
            <person name="Xu B."/>
            <person name="Zheng H."/>
            <person name="Feng Z."/>
        </authorList>
    </citation>
    <scope>NUCLEOTIDE SEQUENCE [LARGE SCALE GENOMIC DNA]</scope>
    <source>
        <strain evidence="1">HuSjv2</strain>
        <tissue evidence="1">Worms</tissue>
    </source>
</reference>
<dbReference type="OrthoDB" id="3265906at2759"/>
<dbReference type="Proteomes" id="UP000311919">
    <property type="component" value="Unassembled WGS sequence"/>
</dbReference>
<protein>
    <submittedName>
        <fullName evidence="1">Ubiquinone biosynthesis O-methyltransferase</fullName>
    </submittedName>
</protein>
<keyword evidence="2" id="KW-1185">Reference proteome</keyword>
<evidence type="ECO:0000313" key="1">
    <source>
        <dbReference type="EMBL" id="TNN16690.1"/>
    </source>
</evidence>
<feature type="non-terminal residue" evidence="1">
    <location>
        <position position="152"/>
    </location>
</feature>
<evidence type="ECO:0000313" key="2">
    <source>
        <dbReference type="Proteomes" id="UP000311919"/>
    </source>
</evidence>
<accession>A0A4Z2DKK2</accession>
<name>A0A4Z2DKK2_SCHJA</name>
<dbReference type="EMBL" id="SKCS01000108">
    <property type="protein sequence ID" value="TNN16690.1"/>
    <property type="molecule type" value="Genomic_DNA"/>
</dbReference>
<dbReference type="GO" id="GO:0008168">
    <property type="term" value="F:methyltransferase activity"/>
    <property type="evidence" value="ECO:0007669"/>
    <property type="project" value="UniProtKB-KW"/>
</dbReference>
<proteinExistence type="predicted"/>
<gene>
    <name evidence="1" type="ORF">EWB00_000233</name>
</gene>
<comment type="caution">
    <text evidence="1">The sequence shown here is derived from an EMBL/GenBank/DDBJ whole genome shotgun (WGS) entry which is preliminary data.</text>
</comment>
<organism evidence="1 2">
    <name type="scientific">Schistosoma japonicum</name>
    <name type="common">Blood fluke</name>
    <dbReference type="NCBI Taxonomy" id="6182"/>
    <lineage>
        <taxon>Eukaryota</taxon>
        <taxon>Metazoa</taxon>
        <taxon>Spiralia</taxon>
        <taxon>Lophotrochozoa</taxon>
        <taxon>Platyhelminthes</taxon>
        <taxon>Trematoda</taxon>
        <taxon>Digenea</taxon>
        <taxon>Strigeidida</taxon>
        <taxon>Schistosomatoidea</taxon>
        <taxon>Schistosomatidae</taxon>
        <taxon>Schistosoma</taxon>
    </lineage>
</organism>
<keyword evidence="1" id="KW-0489">Methyltransferase</keyword>
<keyword evidence="1" id="KW-0830">Ubiquinone</keyword>
<dbReference type="InterPro" id="IPR029063">
    <property type="entry name" value="SAM-dependent_MTases_sf"/>
</dbReference>
<sequence>MSRHCLCSTVILLKQKCYPRFKGIERFQNFSRKADETEAMKFKLFAEYWWDPNGDLQPLHAMNRLRVPFIRNAAEEHVEATSYRWNDHSNLQKPTYRFTIVASEVLEHVTDWEEMLRSLTVCLKLILAFLLLDIHLHRKCAMYKQGRLIPIT</sequence>
<keyword evidence="1" id="KW-0808">Transferase</keyword>
<dbReference type="Gene3D" id="3.40.50.150">
    <property type="entry name" value="Vaccinia Virus protein VP39"/>
    <property type="match status" value="1"/>
</dbReference>
<dbReference type="AlphaFoldDB" id="A0A4Z2DKK2"/>